<reference evidence="10 11" key="1">
    <citation type="submission" date="2019-10" db="EMBL/GenBank/DDBJ databases">
        <authorList>
            <person name="Nie G."/>
            <person name="Ming H."/>
            <person name="Yi B."/>
        </authorList>
    </citation>
    <scope>NUCLEOTIDE SEQUENCE [LARGE SCALE GENOMIC DNA]</scope>
    <source>
        <strain evidence="10 11">CFH 90414</strain>
    </source>
</reference>
<evidence type="ECO:0000256" key="8">
    <source>
        <dbReference type="SAM" id="MobiDB-lite"/>
    </source>
</evidence>
<dbReference type="PROSITE" id="PS50928">
    <property type="entry name" value="ABC_TM1"/>
    <property type="match status" value="1"/>
</dbReference>
<feature type="domain" description="ABC transmembrane type-1" evidence="9">
    <location>
        <begin position="116"/>
        <end position="309"/>
    </location>
</feature>
<evidence type="ECO:0000256" key="7">
    <source>
        <dbReference type="RuleBase" id="RU363032"/>
    </source>
</evidence>
<dbReference type="Gene3D" id="1.10.3720.10">
    <property type="entry name" value="MetI-like"/>
    <property type="match status" value="1"/>
</dbReference>
<evidence type="ECO:0000256" key="2">
    <source>
        <dbReference type="ARBA" id="ARBA00022448"/>
    </source>
</evidence>
<feature type="transmembrane region" description="Helical" evidence="7">
    <location>
        <begin position="228"/>
        <end position="253"/>
    </location>
</feature>
<evidence type="ECO:0000256" key="5">
    <source>
        <dbReference type="ARBA" id="ARBA00022989"/>
    </source>
</evidence>
<comment type="caution">
    <text evidence="10">The sequence shown here is derived from an EMBL/GenBank/DDBJ whole genome shotgun (WGS) entry which is preliminary data.</text>
</comment>
<gene>
    <name evidence="10" type="ORF">GE115_06105</name>
</gene>
<dbReference type="GO" id="GO:0055085">
    <property type="term" value="P:transmembrane transport"/>
    <property type="evidence" value="ECO:0007669"/>
    <property type="project" value="InterPro"/>
</dbReference>
<feature type="compositionally biased region" description="Gly residues" evidence="8">
    <location>
        <begin position="35"/>
        <end position="46"/>
    </location>
</feature>
<feature type="transmembrane region" description="Helical" evidence="7">
    <location>
        <begin position="62"/>
        <end position="82"/>
    </location>
</feature>
<sequence>MSTTAPRRSRDPFADAPPTDSTVAVVAPQHRGRARGAGGRRGGAGGRTRPTTFAGIALRTPYWVLTAGLALIFLYPLIWTAISSVSPLAGTNQVDGWGLGNYVTLANYQAGIWVYLFNSLFVSLLTVALTLGISLLGGYAFARFRFPGKDLLFLSTLAILMVPYATLLIPLYVLLNAVGLSNSLVGVALVLTMFQLPFSMFMMRISFESIPREMDEAAMVDGCTAWSVLWRVLVPAVKPGLITVGLFAFLAAWNDFMAPLILITDSNRMTLPLAISNLRGQVQGVVDYGATEAGVVVLALPCILLFLILQRHYVRGFMSGAFKG</sequence>
<feature type="transmembrane region" description="Helical" evidence="7">
    <location>
        <begin position="151"/>
        <end position="173"/>
    </location>
</feature>
<accession>A0A6I2F6R0</accession>
<comment type="subcellular location">
    <subcellularLocation>
        <location evidence="1 7">Cell membrane</location>
        <topology evidence="1 7">Multi-pass membrane protein</topology>
    </subcellularLocation>
</comment>
<comment type="similarity">
    <text evidence="7">Belongs to the binding-protein-dependent transport system permease family.</text>
</comment>
<dbReference type="PANTHER" id="PTHR43744">
    <property type="entry name" value="ABC TRANSPORTER PERMEASE PROTEIN MG189-RELATED-RELATED"/>
    <property type="match status" value="1"/>
</dbReference>
<feature type="region of interest" description="Disordered" evidence="8">
    <location>
        <begin position="1"/>
        <end position="48"/>
    </location>
</feature>
<dbReference type="SUPFAM" id="SSF161098">
    <property type="entry name" value="MetI-like"/>
    <property type="match status" value="1"/>
</dbReference>
<dbReference type="InterPro" id="IPR035906">
    <property type="entry name" value="MetI-like_sf"/>
</dbReference>
<evidence type="ECO:0000256" key="1">
    <source>
        <dbReference type="ARBA" id="ARBA00004651"/>
    </source>
</evidence>
<keyword evidence="11" id="KW-1185">Reference proteome</keyword>
<evidence type="ECO:0000256" key="4">
    <source>
        <dbReference type="ARBA" id="ARBA00022692"/>
    </source>
</evidence>
<feature type="transmembrane region" description="Helical" evidence="7">
    <location>
        <begin position="185"/>
        <end position="207"/>
    </location>
</feature>
<dbReference type="EMBL" id="WJIF01000002">
    <property type="protein sequence ID" value="MRG59447.1"/>
    <property type="molecule type" value="Genomic_DNA"/>
</dbReference>
<dbReference type="CDD" id="cd06261">
    <property type="entry name" value="TM_PBP2"/>
    <property type="match status" value="1"/>
</dbReference>
<dbReference type="AlphaFoldDB" id="A0A6I2F6R0"/>
<proteinExistence type="inferred from homology"/>
<dbReference type="Proteomes" id="UP000431080">
    <property type="component" value="Unassembled WGS sequence"/>
</dbReference>
<keyword evidence="4 7" id="KW-0812">Transmembrane</keyword>
<dbReference type="GO" id="GO:0005886">
    <property type="term" value="C:plasma membrane"/>
    <property type="evidence" value="ECO:0007669"/>
    <property type="project" value="UniProtKB-SubCell"/>
</dbReference>
<dbReference type="RefSeq" id="WP_153683849.1">
    <property type="nucleotide sequence ID" value="NZ_WJIF01000002.1"/>
</dbReference>
<feature type="transmembrane region" description="Helical" evidence="7">
    <location>
        <begin position="288"/>
        <end position="309"/>
    </location>
</feature>
<keyword evidence="6 7" id="KW-0472">Membrane</keyword>
<evidence type="ECO:0000259" key="9">
    <source>
        <dbReference type="PROSITE" id="PS50928"/>
    </source>
</evidence>
<evidence type="ECO:0000256" key="3">
    <source>
        <dbReference type="ARBA" id="ARBA00022475"/>
    </source>
</evidence>
<feature type="transmembrane region" description="Helical" evidence="7">
    <location>
        <begin position="112"/>
        <end position="139"/>
    </location>
</feature>
<organism evidence="10 11">
    <name type="scientific">Agromyces agglutinans</name>
    <dbReference type="NCBI Taxonomy" id="2662258"/>
    <lineage>
        <taxon>Bacteria</taxon>
        <taxon>Bacillati</taxon>
        <taxon>Actinomycetota</taxon>
        <taxon>Actinomycetes</taxon>
        <taxon>Micrococcales</taxon>
        <taxon>Microbacteriaceae</taxon>
        <taxon>Agromyces</taxon>
    </lineage>
</organism>
<dbReference type="Pfam" id="PF00528">
    <property type="entry name" value="BPD_transp_1"/>
    <property type="match status" value="1"/>
</dbReference>
<dbReference type="PANTHER" id="PTHR43744:SF8">
    <property type="entry name" value="SN-GLYCEROL-3-PHOSPHATE TRANSPORT SYSTEM PERMEASE PROTEIN UGPE"/>
    <property type="match status" value="1"/>
</dbReference>
<name>A0A6I2F6R0_9MICO</name>
<evidence type="ECO:0000256" key="6">
    <source>
        <dbReference type="ARBA" id="ARBA00023136"/>
    </source>
</evidence>
<keyword evidence="2 7" id="KW-0813">Transport</keyword>
<keyword evidence="3" id="KW-1003">Cell membrane</keyword>
<protein>
    <submittedName>
        <fullName evidence="10">ABC transporter permease subunit</fullName>
    </submittedName>
</protein>
<evidence type="ECO:0000313" key="10">
    <source>
        <dbReference type="EMBL" id="MRG59447.1"/>
    </source>
</evidence>
<evidence type="ECO:0000313" key="11">
    <source>
        <dbReference type="Proteomes" id="UP000431080"/>
    </source>
</evidence>
<keyword evidence="5 7" id="KW-1133">Transmembrane helix</keyword>
<dbReference type="InterPro" id="IPR000515">
    <property type="entry name" value="MetI-like"/>
</dbReference>